<dbReference type="SUPFAM" id="SSF54631">
    <property type="entry name" value="CBS-domain pair"/>
    <property type="match status" value="1"/>
</dbReference>
<evidence type="ECO:0000313" key="3">
    <source>
        <dbReference type="EMBL" id="MFD0760590.1"/>
    </source>
</evidence>
<reference evidence="4" key="1">
    <citation type="journal article" date="2019" name="Int. J. Syst. Evol. Microbiol.">
        <title>The Global Catalogue of Microorganisms (GCM) 10K type strain sequencing project: providing services to taxonomists for standard genome sequencing and annotation.</title>
        <authorList>
            <consortium name="The Broad Institute Genomics Platform"/>
            <consortium name="The Broad Institute Genome Sequencing Center for Infectious Disease"/>
            <person name="Wu L."/>
            <person name="Ma J."/>
        </authorList>
    </citation>
    <scope>NUCLEOTIDE SEQUENCE [LARGE SCALE GENOMIC DNA]</scope>
    <source>
        <strain evidence="4">CCUG 60022</strain>
    </source>
</reference>
<sequence>METTPYILKEFKAFTPQTKVKDVKSLFYETTICHFPIVDNKQLIGLISETDMQGIINDEKEIGDFQYLFKLFFAEINHNLLELIKIFAANETNLIPVINEKKEYVGYYDLIDVLHLYNSTPFLKNEGTILLLEKEQRNYSFSEVCQIVESNNGKVLGLFISEANAAIVKITLKFNSQDVNEIIQSFRRYNYKVLSKHKEDFYIEDLKERSEYLQKYLNI</sequence>
<organism evidence="3 4">
    <name type="scientific">Lutibacter aestuarii</name>
    <dbReference type="NCBI Taxonomy" id="861111"/>
    <lineage>
        <taxon>Bacteria</taxon>
        <taxon>Pseudomonadati</taxon>
        <taxon>Bacteroidota</taxon>
        <taxon>Flavobacteriia</taxon>
        <taxon>Flavobacteriales</taxon>
        <taxon>Flavobacteriaceae</taxon>
        <taxon>Lutibacter</taxon>
    </lineage>
</organism>
<keyword evidence="4" id="KW-1185">Reference proteome</keyword>
<comment type="caution">
    <text evidence="3">The sequence shown here is derived from an EMBL/GenBank/DDBJ whole genome shotgun (WGS) entry which is preliminary data.</text>
</comment>
<proteinExistence type="predicted"/>
<dbReference type="InterPro" id="IPR000644">
    <property type="entry name" value="CBS_dom"/>
</dbReference>
<dbReference type="InterPro" id="IPR046342">
    <property type="entry name" value="CBS_dom_sf"/>
</dbReference>
<accession>A0ABW2Z2G2</accession>
<dbReference type="SMART" id="SM00116">
    <property type="entry name" value="CBS"/>
    <property type="match status" value="1"/>
</dbReference>
<evidence type="ECO:0000259" key="2">
    <source>
        <dbReference type="PROSITE" id="PS51371"/>
    </source>
</evidence>
<dbReference type="Pfam" id="PF00571">
    <property type="entry name" value="CBS"/>
    <property type="match status" value="2"/>
</dbReference>
<gene>
    <name evidence="3" type="ORF">ACFQZW_00690</name>
</gene>
<protein>
    <submittedName>
        <fullName evidence="3">CBS domain-containing protein</fullName>
    </submittedName>
</protein>
<evidence type="ECO:0000256" key="1">
    <source>
        <dbReference type="PROSITE-ProRule" id="PRU00703"/>
    </source>
</evidence>
<evidence type="ECO:0000313" key="4">
    <source>
        <dbReference type="Proteomes" id="UP001597032"/>
    </source>
</evidence>
<dbReference type="RefSeq" id="WP_298264788.1">
    <property type="nucleotide sequence ID" value="NZ_JBHTIC010000002.1"/>
</dbReference>
<dbReference type="Proteomes" id="UP001597032">
    <property type="component" value="Unassembled WGS sequence"/>
</dbReference>
<dbReference type="EMBL" id="JBHTIC010000002">
    <property type="protein sequence ID" value="MFD0760590.1"/>
    <property type="molecule type" value="Genomic_DNA"/>
</dbReference>
<name>A0ABW2Z2G2_9FLAO</name>
<dbReference type="PROSITE" id="PS51371">
    <property type="entry name" value="CBS"/>
    <property type="match status" value="1"/>
</dbReference>
<dbReference type="Gene3D" id="3.10.580.10">
    <property type="entry name" value="CBS-domain"/>
    <property type="match status" value="1"/>
</dbReference>
<feature type="domain" description="CBS" evidence="2">
    <location>
        <begin position="7"/>
        <end position="62"/>
    </location>
</feature>
<keyword evidence="1" id="KW-0129">CBS domain</keyword>